<feature type="compositionally biased region" description="Basic and acidic residues" evidence="2">
    <location>
        <begin position="144"/>
        <end position="154"/>
    </location>
</feature>
<feature type="compositionally biased region" description="Basic and acidic residues" evidence="2">
    <location>
        <begin position="27"/>
        <end position="37"/>
    </location>
</feature>
<dbReference type="PANTHER" id="PTHR47031">
    <property type="entry name" value="SAP DNA-BINDING DOMAIN-CONTAINING PROTEIN"/>
    <property type="match status" value="1"/>
</dbReference>
<evidence type="ECO:0000259" key="4">
    <source>
        <dbReference type="PROSITE" id="PS50800"/>
    </source>
</evidence>
<dbReference type="AlphaFoldDB" id="A0AA40EVX0"/>
<feature type="compositionally biased region" description="Polar residues" evidence="2">
    <location>
        <begin position="176"/>
        <end position="187"/>
    </location>
</feature>
<feature type="domain" description="SAP" evidence="4">
    <location>
        <begin position="5"/>
        <end position="39"/>
    </location>
</feature>
<keyword evidence="6" id="KW-1185">Reference proteome</keyword>
<dbReference type="InterPro" id="IPR003034">
    <property type="entry name" value="SAP_dom"/>
</dbReference>
<evidence type="ECO:0000259" key="3">
    <source>
        <dbReference type="PROSITE" id="PS50102"/>
    </source>
</evidence>
<protein>
    <recommendedName>
        <fullName evidence="7">SAP domain-containing protein</fullName>
    </recommendedName>
</protein>
<feature type="compositionally biased region" description="Gly residues" evidence="2">
    <location>
        <begin position="601"/>
        <end position="612"/>
    </location>
</feature>
<dbReference type="InterPro" id="IPR034257">
    <property type="entry name" value="Acinus_RRM"/>
</dbReference>
<evidence type="ECO:0000256" key="1">
    <source>
        <dbReference type="PROSITE-ProRule" id="PRU00176"/>
    </source>
</evidence>
<feature type="domain" description="RRM" evidence="3">
    <location>
        <begin position="261"/>
        <end position="347"/>
    </location>
</feature>
<dbReference type="InterPro" id="IPR035979">
    <property type="entry name" value="RBD_domain_sf"/>
</dbReference>
<proteinExistence type="predicted"/>
<dbReference type="PANTHER" id="PTHR47031:SF3">
    <property type="entry name" value="SAP DOMAIN-CONTAINING PROTEIN"/>
    <property type="match status" value="1"/>
</dbReference>
<dbReference type="Proteomes" id="UP001172155">
    <property type="component" value="Unassembled WGS sequence"/>
</dbReference>
<dbReference type="CDD" id="cd12432">
    <property type="entry name" value="RRM_ACINU"/>
    <property type="match status" value="1"/>
</dbReference>
<dbReference type="PROSITE" id="PS50102">
    <property type="entry name" value="RRM"/>
    <property type="match status" value="1"/>
</dbReference>
<dbReference type="PROSITE" id="PS50800">
    <property type="entry name" value="SAP"/>
    <property type="match status" value="1"/>
</dbReference>
<dbReference type="InterPro" id="IPR000504">
    <property type="entry name" value="RRM_dom"/>
</dbReference>
<feature type="compositionally biased region" description="Basic residues" evidence="2">
    <location>
        <begin position="613"/>
        <end position="623"/>
    </location>
</feature>
<dbReference type="Gene3D" id="1.10.720.30">
    <property type="entry name" value="SAP domain"/>
    <property type="match status" value="1"/>
</dbReference>
<dbReference type="InterPro" id="IPR036361">
    <property type="entry name" value="SAP_dom_sf"/>
</dbReference>
<reference evidence="5" key="1">
    <citation type="submission" date="2023-06" db="EMBL/GenBank/DDBJ databases">
        <title>Genome-scale phylogeny and comparative genomics of the fungal order Sordariales.</title>
        <authorList>
            <consortium name="Lawrence Berkeley National Laboratory"/>
            <person name="Hensen N."/>
            <person name="Bonometti L."/>
            <person name="Westerberg I."/>
            <person name="Brannstrom I.O."/>
            <person name="Guillou S."/>
            <person name="Cros-Aarteil S."/>
            <person name="Calhoun S."/>
            <person name="Haridas S."/>
            <person name="Kuo A."/>
            <person name="Mondo S."/>
            <person name="Pangilinan J."/>
            <person name="Riley R."/>
            <person name="LaButti K."/>
            <person name="Andreopoulos B."/>
            <person name="Lipzen A."/>
            <person name="Chen C."/>
            <person name="Yanf M."/>
            <person name="Daum C."/>
            <person name="Ng V."/>
            <person name="Clum A."/>
            <person name="Steindorff A."/>
            <person name="Ohm R."/>
            <person name="Martin F."/>
            <person name="Silar P."/>
            <person name="Natvig D."/>
            <person name="Lalanne C."/>
            <person name="Gautier V."/>
            <person name="Ament-velasquez S.L."/>
            <person name="Kruys A."/>
            <person name="Hutchinson M.I."/>
            <person name="Powell A.J."/>
            <person name="Barry K."/>
            <person name="Miller A.N."/>
            <person name="Grigoriev I.V."/>
            <person name="Debuchy R."/>
            <person name="Gladieux P."/>
            <person name="Thoren M.H."/>
            <person name="Johannesson H."/>
        </authorList>
    </citation>
    <scope>NUCLEOTIDE SEQUENCE</scope>
    <source>
        <strain evidence="5">SMH3187-1</strain>
    </source>
</reference>
<dbReference type="GO" id="GO:0003723">
    <property type="term" value="F:RNA binding"/>
    <property type="evidence" value="ECO:0007669"/>
    <property type="project" value="UniProtKB-UniRule"/>
</dbReference>
<accession>A0AA40EVX0</accession>
<evidence type="ECO:0000313" key="6">
    <source>
        <dbReference type="Proteomes" id="UP001172155"/>
    </source>
</evidence>
<feature type="compositionally biased region" description="Basic and acidic residues" evidence="2">
    <location>
        <begin position="210"/>
        <end position="233"/>
    </location>
</feature>
<organism evidence="5 6">
    <name type="scientific">Schizothecium vesticola</name>
    <dbReference type="NCBI Taxonomy" id="314040"/>
    <lineage>
        <taxon>Eukaryota</taxon>
        <taxon>Fungi</taxon>
        <taxon>Dikarya</taxon>
        <taxon>Ascomycota</taxon>
        <taxon>Pezizomycotina</taxon>
        <taxon>Sordariomycetes</taxon>
        <taxon>Sordariomycetidae</taxon>
        <taxon>Sordariales</taxon>
        <taxon>Schizotheciaceae</taxon>
        <taxon>Schizothecium</taxon>
    </lineage>
</organism>
<feature type="region of interest" description="Disordered" evidence="2">
    <location>
        <begin position="125"/>
        <end position="250"/>
    </location>
</feature>
<feature type="region of interest" description="Disordered" evidence="2">
    <location>
        <begin position="529"/>
        <end position="623"/>
    </location>
</feature>
<dbReference type="SUPFAM" id="SSF54928">
    <property type="entry name" value="RNA-binding domain, RBD"/>
    <property type="match status" value="1"/>
</dbReference>
<dbReference type="SUPFAM" id="SSF68906">
    <property type="entry name" value="SAP domain"/>
    <property type="match status" value="1"/>
</dbReference>
<feature type="compositionally biased region" description="Basic and acidic residues" evidence="2">
    <location>
        <begin position="568"/>
        <end position="592"/>
    </location>
</feature>
<feature type="region of interest" description="Disordered" evidence="2">
    <location>
        <begin position="389"/>
        <end position="461"/>
    </location>
</feature>
<gene>
    <name evidence="5" type="ORF">B0T18DRAFT_326827</name>
</gene>
<dbReference type="Pfam" id="PF02037">
    <property type="entry name" value="SAP"/>
    <property type="match status" value="1"/>
</dbReference>
<name>A0AA40EVX0_9PEZI</name>
<feature type="compositionally biased region" description="Pro residues" evidence="2">
    <location>
        <begin position="404"/>
        <end position="414"/>
    </location>
</feature>
<sequence>MAADWSKLTVVDLRQELKRRGLPQTGKKADLVERLETDDNEAPARSESPIKQTGQAEDAEEAEAAPQLQPPSVDAEAPSPPPSEPLLPTATSDGSQIPQEKALSPAPAELPTFAVAVSVTELVQDIQDIKSRKRRSRSPPPDDDLGRKRARADSDNAGGDRIPSRDDHMALDNALKPSTLSDATRQPQAHEASHARDEPRAQTDHSVNMHRGEKQKPGRYDDFGHGERRERETPGPSYGDYGDKMDEDDRDIEPAVHPATSALYIKNFMRPLRDSTLREHLIDLAAPRGNAATPNALIDCHLDHLRTHAFVRFDTVAAASRVRTALHGRVWPDERNRQQLWVDFIPPSMALEWADRELGEGSKRNSRWEVRYDVGDDGHAVAKHVNLDAEPAAPPPRSQLAPPQTFPGPVPTGPSRPFAGVEGAPSGPRGRGRDSFRQQSFPTPIGDNRETRTHPPLRWRPVPDELADQRIENMRFFYTKDRHRDMGAPNEINRYTFENQHVFVDRGEENFVGIRPPHRQREIDLARRGYAPSAGDRGPPRGPAPSFSRGDRYIGGSSSSRGGGGRDFSGRRDFLSGRDEWTRGEEVPRSRFDGAPLPTFHGGGGGGGGGGRGGRRGFRGGRR</sequence>
<dbReference type="SMART" id="SM00513">
    <property type="entry name" value="SAP"/>
    <property type="match status" value="2"/>
</dbReference>
<evidence type="ECO:0000256" key="2">
    <source>
        <dbReference type="SAM" id="MobiDB-lite"/>
    </source>
</evidence>
<evidence type="ECO:0008006" key="7">
    <source>
        <dbReference type="Google" id="ProtNLM"/>
    </source>
</evidence>
<comment type="caution">
    <text evidence="5">The sequence shown here is derived from an EMBL/GenBank/DDBJ whole genome shotgun (WGS) entry which is preliminary data.</text>
</comment>
<dbReference type="EMBL" id="JAUKUD010000004">
    <property type="protein sequence ID" value="KAK0746553.1"/>
    <property type="molecule type" value="Genomic_DNA"/>
</dbReference>
<feature type="compositionally biased region" description="Low complexity" evidence="2">
    <location>
        <begin position="544"/>
        <end position="560"/>
    </location>
</feature>
<keyword evidence="1" id="KW-0694">RNA-binding</keyword>
<evidence type="ECO:0000313" key="5">
    <source>
        <dbReference type="EMBL" id="KAK0746553.1"/>
    </source>
</evidence>
<feature type="compositionally biased region" description="Basic and acidic residues" evidence="2">
    <location>
        <begin position="191"/>
        <end position="203"/>
    </location>
</feature>
<feature type="region of interest" description="Disordered" evidence="2">
    <location>
        <begin position="17"/>
        <end position="106"/>
    </location>
</feature>